<dbReference type="InterPro" id="IPR013783">
    <property type="entry name" value="Ig-like_fold"/>
</dbReference>
<evidence type="ECO:0000256" key="1">
    <source>
        <dbReference type="ARBA" id="ARBA00004236"/>
    </source>
</evidence>
<keyword evidence="6" id="KW-1015">Disulfide bond</keyword>
<dbReference type="OrthoDB" id="10010359at2759"/>
<evidence type="ECO:0000256" key="4">
    <source>
        <dbReference type="ARBA" id="ARBA00022737"/>
    </source>
</evidence>
<evidence type="ECO:0000256" key="8">
    <source>
        <dbReference type="ARBA" id="ARBA00023319"/>
    </source>
</evidence>
<dbReference type="PANTHER" id="PTHR12231">
    <property type="entry name" value="CTX-RELATED TYPE I TRANSMEMBRANE PROTEIN"/>
    <property type="match status" value="1"/>
</dbReference>
<keyword evidence="8" id="KW-0393">Immunoglobulin domain</keyword>
<dbReference type="SMART" id="SM00408">
    <property type="entry name" value="IGc2"/>
    <property type="match status" value="3"/>
</dbReference>
<dbReference type="Gene3D" id="2.60.40.10">
    <property type="entry name" value="Immunoglobulins"/>
    <property type="match status" value="3"/>
</dbReference>
<dbReference type="GO" id="GO:0005886">
    <property type="term" value="C:plasma membrane"/>
    <property type="evidence" value="ECO:0007669"/>
    <property type="project" value="UniProtKB-SubCell"/>
</dbReference>
<name>A0A232ENF3_9HYME</name>
<dbReference type="InterPro" id="IPR007110">
    <property type="entry name" value="Ig-like_dom"/>
</dbReference>
<evidence type="ECO:0000313" key="11">
    <source>
        <dbReference type="EMBL" id="OXU19880.1"/>
    </source>
</evidence>
<feature type="signal peptide" evidence="9">
    <location>
        <begin position="1"/>
        <end position="27"/>
    </location>
</feature>
<dbReference type="InterPro" id="IPR051170">
    <property type="entry name" value="Neural/epithelial_adhesion"/>
</dbReference>
<gene>
    <name evidence="11" type="ORF">TSAR_011734</name>
</gene>
<comment type="caution">
    <text evidence="11">The sequence shown here is derived from an EMBL/GenBank/DDBJ whole genome shotgun (WGS) entry which is preliminary data.</text>
</comment>
<evidence type="ECO:0000256" key="2">
    <source>
        <dbReference type="ARBA" id="ARBA00022475"/>
    </source>
</evidence>
<evidence type="ECO:0000256" key="7">
    <source>
        <dbReference type="ARBA" id="ARBA00023180"/>
    </source>
</evidence>
<feature type="chain" id="PRO_5011968986" description="Ig-like domain-containing protein" evidence="9">
    <location>
        <begin position="28"/>
        <end position="361"/>
    </location>
</feature>
<dbReference type="AlphaFoldDB" id="A0A232ENF3"/>
<sequence length="361" mass="40455">MKMRRTSTIVFLGVACCCLALIQFASCDESPVITHISKEKIQEIGDEVEFNCTVQNLQDYPLLWIKLHKDRQDRSPLSSNTALIIRDSRFSVHVDNETSTNSLRIKDLQEADTGFYQCQILISVDNKVTAEVELQIRRPPTISSNTTRSVNVTEGKPVELNCNADGFPVPRISWKRENDILLPSGGAIYHGSLLKIENAHRDDRGLYLCIAENGVGEEARANATVHVSFAPVVTAIRPRVGQAQGYTATLECKVEAHPKPVVSWHKGDAELKKETAKTDDDDFVDSLLRYSIGAADFGEYICRAENQYGIAETKVELFGKLLFLFCFIVFSVKLEKRCTRSGAFILEERILTYLLLAAYIM</sequence>
<evidence type="ECO:0000256" key="9">
    <source>
        <dbReference type="SAM" id="SignalP"/>
    </source>
</evidence>
<dbReference type="GO" id="GO:0043005">
    <property type="term" value="C:neuron projection"/>
    <property type="evidence" value="ECO:0007669"/>
    <property type="project" value="TreeGrafter"/>
</dbReference>
<keyword evidence="4" id="KW-0677">Repeat</keyword>
<dbReference type="InterPro" id="IPR003598">
    <property type="entry name" value="Ig_sub2"/>
</dbReference>
<dbReference type="PROSITE" id="PS51257">
    <property type="entry name" value="PROKAR_LIPOPROTEIN"/>
    <property type="match status" value="1"/>
</dbReference>
<dbReference type="Pfam" id="PF13927">
    <property type="entry name" value="Ig_3"/>
    <property type="match status" value="1"/>
</dbReference>
<organism evidence="11 12">
    <name type="scientific">Trichomalopsis sarcophagae</name>
    <dbReference type="NCBI Taxonomy" id="543379"/>
    <lineage>
        <taxon>Eukaryota</taxon>
        <taxon>Metazoa</taxon>
        <taxon>Ecdysozoa</taxon>
        <taxon>Arthropoda</taxon>
        <taxon>Hexapoda</taxon>
        <taxon>Insecta</taxon>
        <taxon>Pterygota</taxon>
        <taxon>Neoptera</taxon>
        <taxon>Endopterygota</taxon>
        <taxon>Hymenoptera</taxon>
        <taxon>Apocrita</taxon>
        <taxon>Proctotrupomorpha</taxon>
        <taxon>Chalcidoidea</taxon>
        <taxon>Pteromalidae</taxon>
        <taxon>Pteromalinae</taxon>
        <taxon>Trichomalopsis</taxon>
    </lineage>
</organism>
<dbReference type="PROSITE" id="PS50835">
    <property type="entry name" value="IG_LIKE"/>
    <property type="match status" value="3"/>
</dbReference>
<accession>A0A232ENF3</accession>
<dbReference type="FunFam" id="2.60.40.10:FF:000005">
    <property type="entry name" value="Neuronal cell adhesion molecule"/>
    <property type="match status" value="1"/>
</dbReference>
<proteinExistence type="predicted"/>
<dbReference type="CDD" id="cd00096">
    <property type="entry name" value="Ig"/>
    <property type="match status" value="1"/>
</dbReference>
<keyword evidence="7" id="KW-0325">Glycoprotein</keyword>
<evidence type="ECO:0000256" key="5">
    <source>
        <dbReference type="ARBA" id="ARBA00023136"/>
    </source>
</evidence>
<dbReference type="SMART" id="SM00409">
    <property type="entry name" value="IG"/>
    <property type="match status" value="3"/>
</dbReference>
<dbReference type="Proteomes" id="UP000215335">
    <property type="component" value="Unassembled WGS sequence"/>
</dbReference>
<dbReference type="PANTHER" id="PTHR12231:SF220">
    <property type="entry name" value="LACHESIN"/>
    <property type="match status" value="1"/>
</dbReference>
<dbReference type="SUPFAM" id="SSF48726">
    <property type="entry name" value="Immunoglobulin"/>
    <property type="match status" value="3"/>
</dbReference>
<keyword evidence="3 9" id="KW-0732">Signal</keyword>
<dbReference type="GO" id="GO:0098609">
    <property type="term" value="P:cell-cell adhesion"/>
    <property type="evidence" value="ECO:0007669"/>
    <property type="project" value="UniProtKB-ARBA"/>
</dbReference>
<keyword evidence="5" id="KW-0472">Membrane</keyword>
<comment type="subcellular location">
    <subcellularLocation>
        <location evidence="1">Cell membrane</location>
    </subcellularLocation>
</comment>
<reference evidence="11 12" key="1">
    <citation type="journal article" date="2017" name="Curr. Biol.">
        <title>The Evolution of Venom by Co-option of Single-Copy Genes.</title>
        <authorList>
            <person name="Martinson E.O."/>
            <person name="Mrinalini"/>
            <person name="Kelkar Y.D."/>
            <person name="Chang C.H."/>
            <person name="Werren J.H."/>
        </authorList>
    </citation>
    <scope>NUCLEOTIDE SEQUENCE [LARGE SCALE GENOMIC DNA]</scope>
    <source>
        <strain evidence="11 12">Alberta</strain>
        <tissue evidence="11">Whole body</tissue>
    </source>
</reference>
<dbReference type="InterPro" id="IPR036179">
    <property type="entry name" value="Ig-like_dom_sf"/>
</dbReference>
<evidence type="ECO:0000256" key="6">
    <source>
        <dbReference type="ARBA" id="ARBA00023157"/>
    </source>
</evidence>
<evidence type="ECO:0000256" key="3">
    <source>
        <dbReference type="ARBA" id="ARBA00022729"/>
    </source>
</evidence>
<feature type="domain" description="Ig-like" evidence="10">
    <location>
        <begin position="140"/>
        <end position="228"/>
    </location>
</feature>
<keyword evidence="12" id="KW-1185">Reference proteome</keyword>
<evidence type="ECO:0000259" key="10">
    <source>
        <dbReference type="PROSITE" id="PS50835"/>
    </source>
</evidence>
<dbReference type="STRING" id="543379.A0A232ENF3"/>
<dbReference type="InterPro" id="IPR003599">
    <property type="entry name" value="Ig_sub"/>
</dbReference>
<dbReference type="Pfam" id="PF07679">
    <property type="entry name" value="I-set"/>
    <property type="match status" value="2"/>
</dbReference>
<keyword evidence="2" id="KW-1003">Cell membrane</keyword>
<protein>
    <recommendedName>
        <fullName evidence="10">Ig-like domain-containing protein</fullName>
    </recommendedName>
</protein>
<evidence type="ECO:0000313" key="12">
    <source>
        <dbReference type="Proteomes" id="UP000215335"/>
    </source>
</evidence>
<feature type="domain" description="Ig-like" evidence="10">
    <location>
        <begin position="231"/>
        <end position="318"/>
    </location>
</feature>
<dbReference type="EMBL" id="NNAY01003166">
    <property type="protein sequence ID" value="OXU19880.1"/>
    <property type="molecule type" value="Genomic_DNA"/>
</dbReference>
<dbReference type="FunFam" id="2.60.40.10:FF:000032">
    <property type="entry name" value="palladin isoform X1"/>
    <property type="match status" value="1"/>
</dbReference>
<dbReference type="InterPro" id="IPR013098">
    <property type="entry name" value="Ig_I-set"/>
</dbReference>
<feature type="domain" description="Ig-like" evidence="10">
    <location>
        <begin position="31"/>
        <end position="129"/>
    </location>
</feature>